<accession>A0A4Y9YT13</accession>
<feature type="region of interest" description="Disordered" evidence="6">
    <location>
        <begin position="250"/>
        <end position="292"/>
    </location>
</feature>
<sequence length="1004" mass="112174">MSSADNSSIIGADSDDDFDWEEVAVPQAEQPAVSLAADNDVQEGSSRNSHIEITIQTERRGKKGAKKDPRAAQLYAERLARLTCHQVHTVCLLANARIRNKWINDRLLHARLLSITPLHLQNAFTIITKARIPDDAERGHRFESAVTRLTEWWSDSFRVESTGHIRNRTFDQVQKLINRDPKGKGKVQAEDIVDDDDGEVIRSEKSLMKHALMMRGSRDTSAQLFTALCRALGIPARLVASLQSVPWQAGVGKPKTPATKKKKKFDGKDVGAPTNVSKGKEKAVPDNEDEDDMDMEEVEIPITPKAKVAEASFPGSGQRMDGGSSTPVNGDAKGKQKAPPVIKLRQSRGRKLGSEPAVARPPPRERTPDPTTTPPVLWTEVFSRADARWIPIDPIRCLINKRKVFDPTPNPNAAVKPDRHRPVRVENRMVYVVAFEEDSFGRDVTPRYAREYGAKVAKVQQGGRGRKEWWERIIAMVKRPYQLHRDDLEDEELQTNQLTEGMPTSMVGFKDHPLYVLERHLKRDEMIYPLVELGKFRGEPVYSRSSVLQLKAAENWMRQGRKVKEGAQPMKWVKQRAMTVNKQRAIELALSEKRDRDLQNAGENTEGFASEDGAMQGLYAEHQTELYRPDPIIDGRVPKNDFGNIDLYVPTMLPAAWSEEKLDKGTAKIARQLGFDYAEAVTGFEFKKRRAFPVITGIVVAAENEGTILEAYWEAEHEAEQKRRAKREDQVIKRWTRLIHGLRIRQRLQEQYADADRRESSPVGAADEDVQPQGGFLTGADDVVQPYTLPRNLHEVPATSTTISLQLAARAEVADQAEATQNGRLATLPTALDDVISEDGGDLMEEISIPAQEAGEDERQQLKPKTMLELAEAADRRQDLNVGQPLASSSVSSDRTMGQTYAKGARATSHNGAEVEQPAKTRMSRKADKSRGKKRRKASDDNSEAEVEGDEGPSTQASPAKRARKAAPPIPAPTRVLRTRTTKSAAKIQEEKETEEAYRRAVAE</sequence>
<dbReference type="SMART" id="SM01031">
    <property type="entry name" value="BHD_2"/>
    <property type="match status" value="1"/>
</dbReference>
<feature type="compositionally biased region" description="Polar residues" evidence="6">
    <location>
        <begin position="886"/>
        <end position="899"/>
    </location>
</feature>
<evidence type="ECO:0000256" key="6">
    <source>
        <dbReference type="SAM" id="MobiDB-lite"/>
    </source>
</evidence>
<dbReference type="InterPro" id="IPR018326">
    <property type="entry name" value="Rad4_beta-hairpin_dom1"/>
</dbReference>
<dbReference type="PANTHER" id="PTHR12135:SF0">
    <property type="entry name" value="DNA REPAIR PROTEIN COMPLEMENTING XP-C CELLS"/>
    <property type="match status" value="1"/>
</dbReference>
<keyword evidence="3" id="KW-0227">DNA damage</keyword>
<feature type="compositionally biased region" description="Acidic residues" evidence="6">
    <location>
        <begin position="941"/>
        <end position="951"/>
    </location>
</feature>
<evidence type="ECO:0008006" key="12">
    <source>
        <dbReference type="Google" id="ProtNLM"/>
    </source>
</evidence>
<evidence type="ECO:0000256" key="3">
    <source>
        <dbReference type="ARBA" id="ARBA00022763"/>
    </source>
</evidence>
<dbReference type="Gene3D" id="2.20.20.110">
    <property type="entry name" value="Rad4, beta-hairpin domain BHD1"/>
    <property type="match status" value="1"/>
</dbReference>
<keyword evidence="4" id="KW-0234">DNA repair</keyword>
<dbReference type="GO" id="GO:0003697">
    <property type="term" value="F:single-stranded DNA binding"/>
    <property type="evidence" value="ECO:0007669"/>
    <property type="project" value="TreeGrafter"/>
</dbReference>
<protein>
    <recommendedName>
        <fullName evidence="12">Rad4-domain-containing protein</fullName>
    </recommendedName>
</protein>
<feature type="region of interest" description="Disordered" evidence="6">
    <location>
        <begin position="28"/>
        <end position="47"/>
    </location>
</feature>
<dbReference type="Gene3D" id="3.30.60.290">
    <property type="entry name" value="Rad4, beta-hairpin domain BHD2"/>
    <property type="match status" value="1"/>
</dbReference>
<dbReference type="GO" id="GO:0006289">
    <property type="term" value="P:nucleotide-excision repair"/>
    <property type="evidence" value="ECO:0007669"/>
    <property type="project" value="InterPro"/>
</dbReference>
<dbReference type="InterPro" id="IPR018328">
    <property type="entry name" value="Rad4_beta-hairpin_dom3"/>
</dbReference>
<dbReference type="Proteomes" id="UP000298390">
    <property type="component" value="Unassembled WGS sequence"/>
</dbReference>
<organism evidence="10 11">
    <name type="scientific">Rhodofomes roseus</name>
    <dbReference type="NCBI Taxonomy" id="34475"/>
    <lineage>
        <taxon>Eukaryota</taxon>
        <taxon>Fungi</taxon>
        <taxon>Dikarya</taxon>
        <taxon>Basidiomycota</taxon>
        <taxon>Agaricomycotina</taxon>
        <taxon>Agaricomycetes</taxon>
        <taxon>Polyporales</taxon>
        <taxon>Rhodofomes</taxon>
    </lineage>
</organism>
<gene>
    <name evidence="10" type="ORF">EVJ58_g1924</name>
</gene>
<dbReference type="SMART" id="SM01032">
    <property type="entry name" value="BHD_3"/>
    <property type="match status" value="1"/>
</dbReference>
<evidence type="ECO:0000259" key="8">
    <source>
        <dbReference type="SMART" id="SM01031"/>
    </source>
</evidence>
<dbReference type="SMART" id="SM01030">
    <property type="entry name" value="BHD_1"/>
    <property type="match status" value="1"/>
</dbReference>
<dbReference type="GO" id="GO:0005737">
    <property type="term" value="C:cytoplasm"/>
    <property type="evidence" value="ECO:0007669"/>
    <property type="project" value="TreeGrafter"/>
</dbReference>
<dbReference type="GO" id="GO:0000111">
    <property type="term" value="C:nucleotide-excision repair factor 2 complex"/>
    <property type="evidence" value="ECO:0007669"/>
    <property type="project" value="TreeGrafter"/>
</dbReference>
<evidence type="ECO:0000256" key="2">
    <source>
        <dbReference type="ARBA" id="ARBA00009525"/>
    </source>
</evidence>
<evidence type="ECO:0000256" key="5">
    <source>
        <dbReference type="ARBA" id="ARBA00023242"/>
    </source>
</evidence>
<comment type="caution">
    <text evidence="10">The sequence shown here is derived from an EMBL/GenBank/DDBJ whole genome shotgun (WGS) entry which is preliminary data.</text>
</comment>
<dbReference type="Gene3D" id="3.30.70.2460">
    <property type="entry name" value="Rad4, beta-hairpin domain BHD3"/>
    <property type="match status" value="1"/>
</dbReference>
<feature type="compositionally biased region" description="Acidic residues" evidence="6">
    <location>
        <begin position="13"/>
        <end position="22"/>
    </location>
</feature>
<dbReference type="InterPro" id="IPR036985">
    <property type="entry name" value="Transglutaminase-like_sf"/>
</dbReference>
<dbReference type="STRING" id="34475.A0A4Y9YT13"/>
<evidence type="ECO:0000259" key="9">
    <source>
        <dbReference type="SMART" id="SM01032"/>
    </source>
</evidence>
<dbReference type="InterPro" id="IPR018325">
    <property type="entry name" value="Rad4/PNGase_transGLS-fold"/>
</dbReference>
<evidence type="ECO:0000256" key="4">
    <source>
        <dbReference type="ARBA" id="ARBA00023204"/>
    </source>
</evidence>
<dbReference type="InterPro" id="IPR042488">
    <property type="entry name" value="Rad4_BHD3_sf"/>
</dbReference>
<dbReference type="Pfam" id="PF10403">
    <property type="entry name" value="BHD_1"/>
    <property type="match status" value="1"/>
</dbReference>
<feature type="domain" description="Rad4 beta-hairpin" evidence="8">
    <location>
        <begin position="550"/>
        <end position="630"/>
    </location>
</feature>
<reference evidence="10 11" key="1">
    <citation type="submission" date="2019-01" db="EMBL/GenBank/DDBJ databases">
        <title>Genome sequencing of the rare red list fungi Fomitopsis rosea.</title>
        <authorList>
            <person name="Buettner E."/>
            <person name="Kellner H."/>
        </authorList>
    </citation>
    <scope>NUCLEOTIDE SEQUENCE [LARGE SCALE GENOMIC DNA]</scope>
    <source>
        <strain evidence="10 11">DSM 105464</strain>
    </source>
</reference>
<keyword evidence="5" id="KW-0539">Nucleus</keyword>
<dbReference type="EMBL" id="SEKV01000067">
    <property type="protein sequence ID" value="TFY65515.1"/>
    <property type="molecule type" value="Genomic_DNA"/>
</dbReference>
<feature type="domain" description="Rad4 beta-hairpin" evidence="7">
    <location>
        <begin position="498"/>
        <end position="548"/>
    </location>
</feature>
<dbReference type="InterPro" id="IPR002931">
    <property type="entry name" value="Transglutaminase-like"/>
</dbReference>
<dbReference type="InterPro" id="IPR004583">
    <property type="entry name" value="DNA_repair_Rad4"/>
</dbReference>
<dbReference type="PANTHER" id="PTHR12135">
    <property type="entry name" value="DNA REPAIR PROTEIN XP-C / RAD4"/>
    <property type="match status" value="1"/>
</dbReference>
<dbReference type="GO" id="GO:0006298">
    <property type="term" value="P:mismatch repair"/>
    <property type="evidence" value="ECO:0007669"/>
    <property type="project" value="TreeGrafter"/>
</dbReference>
<dbReference type="Gene3D" id="3.90.260.10">
    <property type="entry name" value="Transglutaminase-like"/>
    <property type="match status" value="1"/>
</dbReference>
<dbReference type="SUPFAM" id="SSF54001">
    <property type="entry name" value="Cysteine proteinases"/>
    <property type="match status" value="1"/>
</dbReference>
<feature type="region of interest" description="Disordered" evidence="6">
    <location>
        <begin position="305"/>
        <end position="376"/>
    </location>
</feature>
<evidence type="ECO:0000259" key="7">
    <source>
        <dbReference type="SMART" id="SM01030"/>
    </source>
</evidence>
<evidence type="ECO:0000256" key="1">
    <source>
        <dbReference type="ARBA" id="ARBA00004123"/>
    </source>
</evidence>
<dbReference type="Pfam" id="PF10404">
    <property type="entry name" value="BHD_2"/>
    <property type="match status" value="1"/>
</dbReference>
<feature type="region of interest" description="Disordered" evidence="6">
    <location>
        <begin position="753"/>
        <end position="774"/>
    </location>
</feature>
<comment type="subcellular location">
    <subcellularLocation>
        <location evidence="1">Nucleus</location>
    </subcellularLocation>
</comment>
<feature type="compositionally biased region" description="Basic and acidic residues" evidence="6">
    <location>
        <begin position="988"/>
        <end position="1004"/>
    </location>
</feature>
<dbReference type="Pfam" id="PF01841">
    <property type="entry name" value="Transglut_core"/>
    <property type="match status" value="1"/>
</dbReference>
<comment type="similarity">
    <text evidence="2">Belongs to the XPC family.</text>
</comment>
<feature type="domain" description="Rad4 beta-hairpin" evidence="9">
    <location>
        <begin position="637"/>
        <end position="712"/>
    </location>
</feature>
<evidence type="ECO:0000313" key="10">
    <source>
        <dbReference type="EMBL" id="TFY65515.1"/>
    </source>
</evidence>
<evidence type="ECO:0000313" key="11">
    <source>
        <dbReference type="Proteomes" id="UP000298390"/>
    </source>
</evidence>
<feature type="region of interest" description="Disordered" evidence="6">
    <location>
        <begin position="1"/>
        <end position="23"/>
    </location>
</feature>
<feature type="region of interest" description="Disordered" evidence="6">
    <location>
        <begin position="875"/>
        <end position="1004"/>
    </location>
</feature>
<dbReference type="GO" id="GO:0071942">
    <property type="term" value="C:XPC complex"/>
    <property type="evidence" value="ECO:0007669"/>
    <property type="project" value="TreeGrafter"/>
</dbReference>
<dbReference type="GO" id="GO:0003684">
    <property type="term" value="F:damaged DNA binding"/>
    <property type="evidence" value="ECO:0007669"/>
    <property type="project" value="InterPro"/>
</dbReference>
<dbReference type="Pfam" id="PF03835">
    <property type="entry name" value="Rad4"/>
    <property type="match status" value="1"/>
</dbReference>
<dbReference type="InterPro" id="IPR038765">
    <property type="entry name" value="Papain-like_cys_pep_sf"/>
</dbReference>
<dbReference type="AlphaFoldDB" id="A0A4Y9YT13"/>
<proteinExistence type="inferred from homology"/>
<dbReference type="Pfam" id="PF10405">
    <property type="entry name" value="BHD_3"/>
    <property type="match status" value="1"/>
</dbReference>
<dbReference type="InterPro" id="IPR018327">
    <property type="entry name" value="BHD_2"/>
</dbReference>
<name>A0A4Y9YT13_9APHY</name>